<sequence length="325" mass="36327">MVKKDRLGMTRRDHQSLDVAKLYYSGLSQSEIANILHVSRPNISKLLTHAKARGFVKIRIDDPREQDRELIDSLRSAFSLDEVRLVSPPRRRDIDIRKALGQAGADLFMGMVRDGDAVGVYWSRTIQALTASLQRKSLQRVDVVQVGGNLRMPSLDLSTLTSFRELRESLQAKVHMIGHPIVLESAGAKLAIEREESVSRVMALARRARIVLYSVGSVSSVATLLHSPLINEDEREFLIEHSVGEICAHFIDEDGRVCLPDLNNRTLGISLPDLRRNEQKILVAGGSDKLQVVYAALLRGYANRLVIDTVTARKLHALTKKKQSK</sequence>
<reference evidence="6" key="1">
    <citation type="submission" date="2022-01" db="EMBL/GenBank/DDBJ databases">
        <title>Collection of gut derived symbiotic bacterial strains cultured from healthy donors.</title>
        <authorList>
            <person name="Lin H."/>
            <person name="Kohout C."/>
            <person name="Waligurski E."/>
            <person name="Pamer E.G."/>
        </authorList>
    </citation>
    <scope>NUCLEOTIDE SEQUENCE</scope>
    <source>
        <strain evidence="6">DFI.7.46</strain>
    </source>
</reference>
<dbReference type="EMBL" id="JAKNHJ010000005">
    <property type="protein sequence ID" value="MCG4617499.1"/>
    <property type="molecule type" value="Genomic_DNA"/>
</dbReference>
<gene>
    <name evidence="6" type="ORF">L0M99_03170</name>
</gene>
<evidence type="ECO:0000256" key="2">
    <source>
        <dbReference type="ARBA" id="ARBA00023015"/>
    </source>
</evidence>
<dbReference type="PANTHER" id="PTHR34294">
    <property type="entry name" value="TRANSCRIPTIONAL REGULATOR-RELATED"/>
    <property type="match status" value="1"/>
</dbReference>
<proteinExistence type="inferred from homology"/>
<comment type="similarity">
    <text evidence="1">Belongs to the SorC transcriptional regulatory family.</text>
</comment>
<dbReference type="SUPFAM" id="SSF100950">
    <property type="entry name" value="NagB/RpiA/CoA transferase-like"/>
    <property type="match status" value="1"/>
</dbReference>
<dbReference type="PANTHER" id="PTHR34294:SF1">
    <property type="entry name" value="TRANSCRIPTIONAL REGULATOR LSRR"/>
    <property type="match status" value="1"/>
</dbReference>
<comment type="caution">
    <text evidence="6">The sequence shown here is derived from an EMBL/GenBank/DDBJ whole genome shotgun (WGS) entry which is preliminary data.</text>
</comment>
<dbReference type="InterPro" id="IPR036390">
    <property type="entry name" value="WH_DNA-bd_sf"/>
</dbReference>
<accession>A0AAJ1EX11</accession>
<name>A0AAJ1EX11_9ACTO</name>
<keyword evidence="2" id="KW-0805">Transcription regulation</keyword>
<dbReference type="Pfam" id="PF04198">
    <property type="entry name" value="Sugar-bind"/>
    <property type="match status" value="1"/>
</dbReference>
<dbReference type="InterPro" id="IPR007324">
    <property type="entry name" value="Sugar-bd_dom_put"/>
</dbReference>
<evidence type="ECO:0000256" key="3">
    <source>
        <dbReference type="ARBA" id="ARBA00023125"/>
    </source>
</evidence>
<evidence type="ECO:0000256" key="1">
    <source>
        <dbReference type="ARBA" id="ARBA00010466"/>
    </source>
</evidence>
<evidence type="ECO:0000313" key="6">
    <source>
        <dbReference type="EMBL" id="MCG4617499.1"/>
    </source>
</evidence>
<keyword evidence="4" id="KW-0804">Transcription</keyword>
<feature type="domain" description="Sugar-binding" evidence="5">
    <location>
        <begin position="65"/>
        <end position="315"/>
    </location>
</feature>
<evidence type="ECO:0000313" key="7">
    <source>
        <dbReference type="Proteomes" id="UP001200537"/>
    </source>
</evidence>
<keyword evidence="3" id="KW-0238">DNA-binding</keyword>
<dbReference type="SUPFAM" id="SSF46785">
    <property type="entry name" value="Winged helix' DNA-binding domain"/>
    <property type="match status" value="1"/>
</dbReference>
<protein>
    <submittedName>
        <fullName evidence="6">MarR family transcriptional regulator</fullName>
    </submittedName>
</protein>
<dbReference type="InterPro" id="IPR037171">
    <property type="entry name" value="NagB/RpiA_transferase-like"/>
</dbReference>
<dbReference type="InterPro" id="IPR036388">
    <property type="entry name" value="WH-like_DNA-bd_sf"/>
</dbReference>
<dbReference type="GO" id="GO:0030246">
    <property type="term" value="F:carbohydrate binding"/>
    <property type="evidence" value="ECO:0007669"/>
    <property type="project" value="InterPro"/>
</dbReference>
<dbReference type="Gene3D" id="3.40.50.1360">
    <property type="match status" value="1"/>
</dbReference>
<evidence type="ECO:0000259" key="5">
    <source>
        <dbReference type="Pfam" id="PF04198"/>
    </source>
</evidence>
<dbReference type="RefSeq" id="WP_238127731.1">
    <property type="nucleotide sequence ID" value="NZ_JAHAIE010000021.1"/>
</dbReference>
<dbReference type="Proteomes" id="UP001200537">
    <property type="component" value="Unassembled WGS sequence"/>
</dbReference>
<organism evidence="6 7">
    <name type="scientific">Varibaculum cambriense</name>
    <dbReference type="NCBI Taxonomy" id="184870"/>
    <lineage>
        <taxon>Bacteria</taxon>
        <taxon>Bacillati</taxon>
        <taxon>Actinomycetota</taxon>
        <taxon>Actinomycetes</taxon>
        <taxon>Actinomycetales</taxon>
        <taxon>Actinomycetaceae</taxon>
        <taxon>Varibaculum</taxon>
    </lineage>
</organism>
<dbReference type="InterPro" id="IPR051054">
    <property type="entry name" value="SorC_transcr_regulators"/>
</dbReference>
<dbReference type="GO" id="GO:0003677">
    <property type="term" value="F:DNA binding"/>
    <property type="evidence" value="ECO:0007669"/>
    <property type="project" value="UniProtKB-KW"/>
</dbReference>
<dbReference type="Gene3D" id="1.10.10.10">
    <property type="entry name" value="Winged helix-like DNA-binding domain superfamily/Winged helix DNA-binding domain"/>
    <property type="match status" value="1"/>
</dbReference>
<dbReference type="AlphaFoldDB" id="A0AAJ1EX11"/>
<evidence type="ECO:0000256" key="4">
    <source>
        <dbReference type="ARBA" id="ARBA00023163"/>
    </source>
</evidence>